<evidence type="ECO:0000313" key="2">
    <source>
        <dbReference type="Proteomes" id="UP001638806"/>
    </source>
</evidence>
<gene>
    <name evidence="1" type="ORF">ACCO45_005845</name>
</gene>
<evidence type="ECO:0000313" key="1">
    <source>
        <dbReference type="EMBL" id="KAL3960728.1"/>
    </source>
</evidence>
<name>A0ACC4DZN2_PURLI</name>
<dbReference type="EMBL" id="JBGNUJ010000004">
    <property type="protein sequence ID" value="KAL3960728.1"/>
    <property type="molecule type" value="Genomic_DNA"/>
</dbReference>
<reference evidence="1" key="1">
    <citation type="submission" date="2024-12" db="EMBL/GenBank/DDBJ databases">
        <title>Comparative genomics and development of molecular markers within Purpureocillium lilacinum and among Purpureocillium species.</title>
        <authorList>
            <person name="Yeh Z.-Y."/>
            <person name="Ni N.-T."/>
            <person name="Lo P.-H."/>
            <person name="Mushyakhwo K."/>
            <person name="Lin C.-F."/>
            <person name="Nai Y.-S."/>
        </authorList>
    </citation>
    <scope>NUCLEOTIDE SEQUENCE</scope>
    <source>
        <strain evidence="1">NCHU-NPUST-175</strain>
    </source>
</reference>
<sequence>MAPATTATPDLRVASRTRRPGPPLKFGYTHRWEDETDGDGEVPLPPLSASSKAARKIVSAPTSLAEAYVRDEIRAEQNWQWI</sequence>
<protein>
    <submittedName>
        <fullName evidence="1">Uncharacterized protein</fullName>
    </submittedName>
</protein>
<keyword evidence="2" id="KW-1185">Reference proteome</keyword>
<accession>A0ACC4DZN2</accession>
<dbReference type="Proteomes" id="UP001638806">
    <property type="component" value="Unassembled WGS sequence"/>
</dbReference>
<proteinExistence type="predicted"/>
<organism evidence="1 2">
    <name type="scientific">Purpureocillium lilacinum</name>
    <name type="common">Paecilomyces lilacinus</name>
    <dbReference type="NCBI Taxonomy" id="33203"/>
    <lineage>
        <taxon>Eukaryota</taxon>
        <taxon>Fungi</taxon>
        <taxon>Dikarya</taxon>
        <taxon>Ascomycota</taxon>
        <taxon>Pezizomycotina</taxon>
        <taxon>Sordariomycetes</taxon>
        <taxon>Hypocreomycetidae</taxon>
        <taxon>Hypocreales</taxon>
        <taxon>Ophiocordycipitaceae</taxon>
        <taxon>Purpureocillium</taxon>
    </lineage>
</organism>
<comment type="caution">
    <text evidence="1">The sequence shown here is derived from an EMBL/GenBank/DDBJ whole genome shotgun (WGS) entry which is preliminary data.</text>
</comment>